<dbReference type="WBParaSite" id="TCNE_0000611601-mRNA-1">
    <property type="protein sequence ID" value="TCNE_0000611601-mRNA-1"/>
    <property type="gene ID" value="TCNE_0000611601"/>
</dbReference>
<accession>A0A183UC96</accession>
<evidence type="ECO:0000313" key="2">
    <source>
        <dbReference type="Proteomes" id="UP000050794"/>
    </source>
</evidence>
<gene>
    <name evidence="1" type="ORF">TCNE_LOCUS6116</name>
</gene>
<dbReference type="AlphaFoldDB" id="A0A183UC96"/>
<dbReference type="Proteomes" id="UP000050794">
    <property type="component" value="Unassembled WGS sequence"/>
</dbReference>
<reference evidence="3" key="1">
    <citation type="submission" date="2016-06" db="UniProtKB">
        <authorList>
            <consortium name="WormBaseParasite"/>
        </authorList>
    </citation>
    <scope>IDENTIFICATION</scope>
</reference>
<proteinExistence type="predicted"/>
<keyword evidence="2" id="KW-1185">Reference proteome</keyword>
<dbReference type="EMBL" id="UYWY01019440">
    <property type="protein sequence ID" value="VDM37407.1"/>
    <property type="molecule type" value="Genomic_DNA"/>
</dbReference>
<sequence length="109" mass="12448">MQLAGTSKLSNDKQDSRILNVNALFAFKEMHNETYLYLEEVEVELSSVNTNWVLITTGATEKRLLRETTAINLNSAIVENVQLSTGTVEHFELERLHDSTERTMKSFKN</sequence>
<evidence type="ECO:0000313" key="3">
    <source>
        <dbReference type="WBParaSite" id="TCNE_0000611601-mRNA-1"/>
    </source>
</evidence>
<organism evidence="2 3">
    <name type="scientific">Toxocara canis</name>
    <name type="common">Canine roundworm</name>
    <dbReference type="NCBI Taxonomy" id="6265"/>
    <lineage>
        <taxon>Eukaryota</taxon>
        <taxon>Metazoa</taxon>
        <taxon>Ecdysozoa</taxon>
        <taxon>Nematoda</taxon>
        <taxon>Chromadorea</taxon>
        <taxon>Rhabditida</taxon>
        <taxon>Spirurina</taxon>
        <taxon>Ascaridomorpha</taxon>
        <taxon>Ascaridoidea</taxon>
        <taxon>Toxocaridae</taxon>
        <taxon>Toxocara</taxon>
    </lineage>
</organism>
<protein>
    <submittedName>
        <fullName evidence="3">DUF2807 domain-containing protein</fullName>
    </submittedName>
</protein>
<evidence type="ECO:0000313" key="1">
    <source>
        <dbReference type="EMBL" id="VDM37407.1"/>
    </source>
</evidence>
<reference evidence="1 2" key="2">
    <citation type="submission" date="2018-11" db="EMBL/GenBank/DDBJ databases">
        <authorList>
            <consortium name="Pathogen Informatics"/>
        </authorList>
    </citation>
    <scope>NUCLEOTIDE SEQUENCE [LARGE SCALE GENOMIC DNA]</scope>
</reference>
<name>A0A183UC96_TOXCA</name>